<feature type="transmembrane region" description="Helical" evidence="2">
    <location>
        <begin position="114"/>
        <end position="133"/>
    </location>
</feature>
<feature type="region of interest" description="Disordered" evidence="1">
    <location>
        <begin position="158"/>
        <end position="179"/>
    </location>
</feature>
<organism evidence="3">
    <name type="scientific">hydrothermal vent metagenome</name>
    <dbReference type="NCBI Taxonomy" id="652676"/>
    <lineage>
        <taxon>unclassified sequences</taxon>
        <taxon>metagenomes</taxon>
        <taxon>ecological metagenomes</taxon>
    </lineage>
</organism>
<protein>
    <submittedName>
        <fullName evidence="3">Uncharacterized protein</fullName>
    </submittedName>
</protein>
<feature type="transmembrane region" description="Helical" evidence="2">
    <location>
        <begin position="56"/>
        <end position="75"/>
    </location>
</feature>
<gene>
    <name evidence="3" type="ORF">MNBD_GAMMA12-510</name>
</gene>
<proteinExistence type="predicted"/>
<evidence type="ECO:0000313" key="3">
    <source>
        <dbReference type="EMBL" id="VAW73084.1"/>
    </source>
</evidence>
<reference evidence="3" key="1">
    <citation type="submission" date="2018-06" db="EMBL/GenBank/DDBJ databases">
        <authorList>
            <person name="Zhirakovskaya E."/>
        </authorList>
    </citation>
    <scope>NUCLEOTIDE SEQUENCE</scope>
</reference>
<dbReference type="AlphaFoldDB" id="A0A3B0YVY9"/>
<evidence type="ECO:0000256" key="1">
    <source>
        <dbReference type="SAM" id="MobiDB-lite"/>
    </source>
</evidence>
<keyword evidence="2" id="KW-1133">Transmembrane helix</keyword>
<keyword evidence="2" id="KW-0812">Transmembrane</keyword>
<sequence length="205" mass="23356">MLHKNSAISGLHLLGWLLAFLFCSAIWGMLSAGIAFQYNIPFDFFNVFKQPSELGHWYILGLCYGACIALSLVILEKFGAYNPVIAFVILMSGIILFTDMLFGRTSIVHSHHNIWLLLVPVVIIRDVVTYFYLRDLYRDSNEIHEINLNCKTIEEPNFDQKSEAEEPRHNTPTIDNDKTMDEMDQLAQDISTEVAAYGKSRANYA</sequence>
<name>A0A3B0YVY9_9ZZZZ</name>
<dbReference type="EMBL" id="UOFL01000041">
    <property type="protein sequence ID" value="VAW73084.1"/>
    <property type="molecule type" value="Genomic_DNA"/>
</dbReference>
<evidence type="ECO:0000256" key="2">
    <source>
        <dbReference type="SAM" id="Phobius"/>
    </source>
</evidence>
<feature type="transmembrane region" description="Helical" evidence="2">
    <location>
        <begin position="12"/>
        <end position="36"/>
    </location>
</feature>
<feature type="transmembrane region" description="Helical" evidence="2">
    <location>
        <begin position="84"/>
        <end position="102"/>
    </location>
</feature>
<keyword evidence="2" id="KW-0472">Membrane</keyword>
<accession>A0A3B0YVY9</accession>